<sequence length="66" mass="7467">SEMQFLGHHISAEGCYPRPAKACNIRDFARPTRVKDLQRLLWVINYTLASSLVVPLSCSLFTAELM</sequence>
<dbReference type="Proteomes" id="UP000014760">
    <property type="component" value="Unassembled WGS sequence"/>
</dbReference>
<dbReference type="EMBL" id="KB301339">
    <property type="protein sequence ID" value="ELU05688.1"/>
    <property type="molecule type" value="Genomic_DNA"/>
</dbReference>
<keyword evidence="1" id="KW-0472">Membrane</keyword>
<keyword evidence="1" id="KW-1133">Transmembrane helix</keyword>
<reference evidence="3" key="3">
    <citation type="submission" date="2015-06" db="UniProtKB">
        <authorList>
            <consortium name="EnsemblMetazoa"/>
        </authorList>
    </citation>
    <scope>IDENTIFICATION</scope>
</reference>
<dbReference type="HOGENOM" id="CLU_2838468_0_0_1"/>
<dbReference type="SUPFAM" id="SSF56672">
    <property type="entry name" value="DNA/RNA polymerases"/>
    <property type="match status" value="1"/>
</dbReference>
<evidence type="ECO:0000313" key="4">
    <source>
        <dbReference type="Proteomes" id="UP000014760"/>
    </source>
</evidence>
<gene>
    <name evidence="2" type="ORF">CAPTEDRAFT_143894</name>
</gene>
<evidence type="ECO:0000256" key="1">
    <source>
        <dbReference type="SAM" id="Phobius"/>
    </source>
</evidence>
<keyword evidence="1" id="KW-0812">Transmembrane</keyword>
<feature type="non-terminal residue" evidence="2">
    <location>
        <position position="1"/>
    </location>
</feature>
<name>R7UHX6_CAPTE</name>
<dbReference type="EMBL" id="AMQN01044076">
    <property type="status" value="NOT_ANNOTATED_CDS"/>
    <property type="molecule type" value="Genomic_DNA"/>
</dbReference>
<dbReference type="InterPro" id="IPR043502">
    <property type="entry name" value="DNA/RNA_pol_sf"/>
</dbReference>
<proteinExistence type="predicted"/>
<keyword evidence="4" id="KW-1185">Reference proteome</keyword>
<reference evidence="2 4" key="2">
    <citation type="journal article" date="2013" name="Nature">
        <title>Insights into bilaterian evolution from three spiralian genomes.</title>
        <authorList>
            <person name="Simakov O."/>
            <person name="Marletaz F."/>
            <person name="Cho S.J."/>
            <person name="Edsinger-Gonzales E."/>
            <person name="Havlak P."/>
            <person name="Hellsten U."/>
            <person name="Kuo D.H."/>
            <person name="Larsson T."/>
            <person name="Lv J."/>
            <person name="Arendt D."/>
            <person name="Savage R."/>
            <person name="Osoegawa K."/>
            <person name="de Jong P."/>
            <person name="Grimwood J."/>
            <person name="Chapman J.A."/>
            <person name="Shapiro H."/>
            <person name="Aerts A."/>
            <person name="Otillar R.P."/>
            <person name="Terry A.Y."/>
            <person name="Boore J.L."/>
            <person name="Grigoriev I.V."/>
            <person name="Lindberg D.R."/>
            <person name="Seaver E.C."/>
            <person name="Weisblat D.A."/>
            <person name="Putnam N.H."/>
            <person name="Rokhsar D.S."/>
        </authorList>
    </citation>
    <scope>NUCLEOTIDE SEQUENCE</scope>
    <source>
        <strain evidence="2 4">I ESC-2004</strain>
    </source>
</reference>
<feature type="transmembrane region" description="Helical" evidence="1">
    <location>
        <begin position="40"/>
        <end position="63"/>
    </location>
</feature>
<dbReference type="AlphaFoldDB" id="R7UHX6"/>
<organism evidence="2">
    <name type="scientific">Capitella teleta</name>
    <name type="common">Polychaete worm</name>
    <dbReference type="NCBI Taxonomy" id="283909"/>
    <lineage>
        <taxon>Eukaryota</taxon>
        <taxon>Metazoa</taxon>
        <taxon>Spiralia</taxon>
        <taxon>Lophotrochozoa</taxon>
        <taxon>Annelida</taxon>
        <taxon>Polychaeta</taxon>
        <taxon>Sedentaria</taxon>
        <taxon>Scolecida</taxon>
        <taxon>Capitellidae</taxon>
        <taxon>Capitella</taxon>
    </lineage>
</organism>
<protein>
    <submittedName>
        <fullName evidence="2 3">Uncharacterized protein</fullName>
    </submittedName>
</protein>
<evidence type="ECO:0000313" key="3">
    <source>
        <dbReference type="EnsemblMetazoa" id="CapteP143894"/>
    </source>
</evidence>
<reference evidence="4" key="1">
    <citation type="submission" date="2012-12" db="EMBL/GenBank/DDBJ databases">
        <authorList>
            <person name="Hellsten U."/>
            <person name="Grimwood J."/>
            <person name="Chapman J.A."/>
            <person name="Shapiro H."/>
            <person name="Aerts A."/>
            <person name="Otillar R.P."/>
            <person name="Terry A.Y."/>
            <person name="Boore J.L."/>
            <person name="Simakov O."/>
            <person name="Marletaz F."/>
            <person name="Cho S.-J."/>
            <person name="Edsinger-Gonzales E."/>
            <person name="Havlak P."/>
            <person name="Kuo D.-H."/>
            <person name="Larsson T."/>
            <person name="Lv J."/>
            <person name="Arendt D."/>
            <person name="Savage R."/>
            <person name="Osoegawa K."/>
            <person name="de Jong P."/>
            <person name="Lindberg D.R."/>
            <person name="Seaver E.C."/>
            <person name="Weisblat D.A."/>
            <person name="Putnam N.H."/>
            <person name="Grigoriev I.V."/>
            <person name="Rokhsar D.S."/>
        </authorList>
    </citation>
    <scope>NUCLEOTIDE SEQUENCE</scope>
    <source>
        <strain evidence="4">I ESC-2004</strain>
    </source>
</reference>
<dbReference type="EnsemblMetazoa" id="CapteT143894">
    <property type="protein sequence ID" value="CapteP143894"/>
    <property type="gene ID" value="CapteG143894"/>
</dbReference>
<evidence type="ECO:0000313" key="2">
    <source>
        <dbReference type="EMBL" id="ELU05688.1"/>
    </source>
</evidence>
<dbReference type="OrthoDB" id="116078at2759"/>
<accession>R7UHX6</accession>